<dbReference type="WBParaSite" id="nRc.2.0.1.t04421-RA">
    <property type="protein sequence ID" value="nRc.2.0.1.t04421-RA"/>
    <property type="gene ID" value="nRc.2.0.1.g04421"/>
</dbReference>
<organism evidence="1 2">
    <name type="scientific">Romanomermis culicivorax</name>
    <name type="common">Nematode worm</name>
    <dbReference type="NCBI Taxonomy" id="13658"/>
    <lineage>
        <taxon>Eukaryota</taxon>
        <taxon>Metazoa</taxon>
        <taxon>Ecdysozoa</taxon>
        <taxon>Nematoda</taxon>
        <taxon>Enoplea</taxon>
        <taxon>Dorylaimia</taxon>
        <taxon>Mermithida</taxon>
        <taxon>Mermithoidea</taxon>
        <taxon>Mermithidae</taxon>
        <taxon>Romanomermis</taxon>
    </lineage>
</organism>
<evidence type="ECO:0000313" key="1">
    <source>
        <dbReference type="Proteomes" id="UP000887565"/>
    </source>
</evidence>
<name>A0A915HSC0_ROMCU</name>
<accession>A0A915HSC0</accession>
<evidence type="ECO:0000313" key="2">
    <source>
        <dbReference type="WBParaSite" id="nRc.2.0.1.t04421-RA"/>
    </source>
</evidence>
<dbReference type="Proteomes" id="UP000887565">
    <property type="component" value="Unplaced"/>
</dbReference>
<dbReference type="AlphaFoldDB" id="A0A915HSC0"/>
<sequence length="73" mass="7921">MQKSRLLKSTTAIDNPVMRSSIAVPGHGDVDPEALHGQMQQQLLATATNLRTVMANTFGETLCTEDVSIIVMH</sequence>
<reference evidence="2" key="1">
    <citation type="submission" date="2022-11" db="UniProtKB">
        <authorList>
            <consortium name="WormBaseParasite"/>
        </authorList>
    </citation>
    <scope>IDENTIFICATION</scope>
</reference>
<keyword evidence="1" id="KW-1185">Reference proteome</keyword>
<protein>
    <submittedName>
        <fullName evidence="2">Uncharacterized protein</fullName>
    </submittedName>
</protein>
<proteinExistence type="predicted"/>